<evidence type="ECO:0000256" key="9">
    <source>
        <dbReference type="ARBA" id="ARBA00022842"/>
    </source>
</evidence>
<evidence type="ECO:0000313" key="12">
    <source>
        <dbReference type="Proteomes" id="UP000298429"/>
    </source>
</evidence>
<keyword evidence="11" id="KW-0808">Transferase</keyword>
<dbReference type="OrthoDB" id="9815896at2"/>
<dbReference type="EMBL" id="RQGN01000013">
    <property type="protein sequence ID" value="TGM08864.1"/>
    <property type="molecule type" value="Genomic_DNA"/>
</dbReference>
<dbReference type="RefSeq" id="WP_135669615.1">
    <property type="nucleotide sequence ID" value="NZ_RQGN01000013.1"/>
</dbReference>
<evidence type="ECO:0000256" key="4">
    <source>
        <dbReference type="ARBA" id="ARBA00022490"/>
    </source>
</evidence>
<dbReference type="InterPro" id="IPR003442">
    <property type="entry name" value="T6A_TsaE"/>
</dbReference>
<dbReference type="Proteomes" id="UP000298429">
    <property type="component" value="Unassembled WGS sequence"/>
</dbReference>
<evidence type="ECO:0000256" key="2">
    <source>
        <dbReference type="ARBA" id="ARBA00007599"/>
    </source>
</evidence>
<comment type="caution">
    <text evidence="11">The sequence shown here is derived from an EMBL/GenBank/DDBJ whole genome shotgun (WGS) entry which is preliminary data.</text>
</comment>
<evidence type="ECO:0000256" key="1">
    <source>
        <dbReference type="ARBA" id="ARBA00004496"/>
    </source>
</evidence>
<dbReference type="GO" id="GO:0046872">
    <property type="term" value="F:metal ion binding"/>
    <property type="evidence" value="ECO:0007669"/>
    <property type="project" value="UniProtKB-KW"/>
</dbReference>
<evidence type="ECO:0000256" key="6">
    <source>
        <dbReference type="ARBA" id="ARBA00022723"/>
    </source>
</evidence>
<evidence type="ECO:0000256" key="5">
    <source>
        <dbReference type="ARBA" id="ARBA00022694"/>
    </source>
</evidence>
<keyword evidence="7" id="KW-0547">Nucleotide-binding</keyword>
<dbReference type="InterPro" id="IPR027417">
    <property type="entry name" value="P-loop_NTPase"/>
</dbReference>
<dbReference type="GO" id="GO:0016740">
    <property type="term" value="F:transferase activity"/>
    <property type="evidence" value="ECO:0007669"/>
    <property type="project" value="UniProtKB-KW"/>
</dbReference>
<sequence>MELEFQKLKLEELDRPAEFLASLIVSSLEQNLHPIFLFTGLMGAGKTTFTSRLVKKISPKANVNSPTYTLINEYPIPLNTNRNSNGFDSSSSAESNSEELKFYHFDLHRLKSPGELEDLGFEEIWGKAGVSIIEWWQIAKEDLEILPLKIEAVFETVSEEERNITFKSFDIEKFPALKNIWKESKGNPV</sequence>
<dbReference type="AlphaFoldDB" id="A0A5F2BSA0"/>
<keyword evidence="8" id="KW-0067">ATP-binding</keyword>
<dbReference type="Pfam" id="PF02367">
    <property type="entry name" value="TsaE"/>
    <property type="match status" value="1"/>
</dbReference>
<dbReference type="Gene3D" id="3.40.50.300">
    <property type="entry name" value="P-loop containing nucleotide triphosphate hydrolases"/>
    <property type="match status" value="1"/>
</dbReference>
<evidence type="ECO:0000256" key="7">
    <source>
        <dbReference type="ARBA" id="ARBA00022741"/>
    </source>
</evidence>
<evidence type="ECO:0000313" key="11">
    <source>
        <dbReference type="EMBL" id="TGM08864.1"/>
    </source>
</evidence>
<dbReference type="PANTHER" id="PTHR33540:SF2">
    <property type="entry name" value="TRNA THREONYLCARBAMOYLADENOSINE BIOSYNTHESIS PROTEIN TSAE"/>
    <property type="match status" value="1"/>
</dbReference>
<keyword evidence="9" id="KW-0460">Magnesium</keyword>
<comment type="similarity">
    <text evidence="2">Belongs to the TsaE family.</text>
</comment>
<dbReference type="PANTHER" id="PTHR33540">
    <property type="entry name" value="TRNA THREONYLCARBAMOYLADENOSINE BIOSYNTHESIS PROTEIN TSAE"/>
    <property type="match status" value="1"/>
</dbReference>
<keyword evidence="6" id="KW-0479">Metal-binding</keyword>
<proteinExistence type="inferred from homology"/>
<evidence type="ECO:0000256" key="8">
    <source>
        <dbReference type="ARBA" id="ARBA00022840"/>
    </source>
</evidence>
<keyword evidence="4" id="KW-0963">Cytoplasm</keyword>
<dbReference type="GO" id="GO:0002949">
    <property type="term" value="P:tRNA threonylcarbamoyladenosine modification"/>
    <property type="evidence" value="ECO:0007669"/>
    <property type="project" value="InterPro"/>
</dbReference>
<protein>
    <recommendedName>
        <fullName evidence="3">tRNA threonylcarbamoyladenosine biosynthesis protein TsaE</fullName>
    </recommendedName>
    <alternativeName>
        <fullName evidence="10">t(6)A37 threonylcarbamoyladenosine biosynthesis protein TsaE</fullName>
    </alternativeName>
</protein>
<accession>A0A5F2BSA0</accession>
<gene>
    <name evidence="11" type="ORF">EHQ76_02610</name>
</gene>
<name>A0A5F2BSA0_9LEPT</name>
<evidence type="ECO:0000256" key="3">
    <source>
        <dbReference type="ARBA" id="ARBA00019010"/>
    </source>
</evidence>
<dbReference type="SUPFAM" id="SSF52540">
    <property type="entry name" value="P-loop containing nucleoside triphosphate hydrolases"/>
    <property type="match status" value="1"/>
</dbReference>
<organism evidence="11 12">
    <name type="scientific">Leptospira barantonii</name>
    <dbReference type="NCBI Taxonomy" id="2023184"/>
    <lineage>
        <taxon>Bacteria</taxon>
        <taxon>Pseudomonadati</taxon>
        <taxon>Spirochaetota</taxon>
        <taxon>Spirochaetia</taxon>
        <taxon>Leptospirales</taxon>
        <taxon>Leptospiraceae</taxon>
        <taxon>Leptospira</taxon>
    </lineage>
</organism>
<evidence type="ECO:0000256" key="10">
    <source>
        <dbReference type="ARBA" id="ARBA00032441"/>
    </source>
</evidence>
<keyword evidence="5" id="KW-0819">tRNA processing</keyword>
<dbReference type="GO" id="GO:0005524">
    <property type="term" value="F:ATP binding"/>
    <property type="evidence" value="ECO:0007669"/>
    <property type="project" value="UniProtKB-KW"/>
</dbReference>
<dbReference type="GO" id="GO:0005737">
    <property type="term" value="C:cytoplasm"/>
    <property type="evidence" value="ECO:0007669"/>
    <property type="project" value="UniProtKB-SubCell"/>
</dbReference>
<comment type="subcellular location">
    <subcellularLocation>
        <location evidence="1">Cytoplasm</location>
    </subcellularLocation>
</comment>
<reference evidence="11 12" key="1">
    <citation type="journal article" date="2019" name="PLoS Negl. Trop. Dis.">
        <title>Revisiting the worldwide diversity of Leptospira species in the environment.</title>
        <authorList>
            <person name="Vincent A.T."/>
            <person name="Schiettekatte O."/>
            <person name="Bourhy P."/>
            <person name="Veyrier F.J."/>
            <person name="Picardeau M."/>
        </authorList>
    </citation>
    <scope>NUCLEOTIDE SEQUENCE [LARGE SCALE GENOMIC DNA]</scope>
    <source>
        <strain evidence="11 12">201702444</strain>
    </source>
</reference>